<evidence type="ECO:0000259" key="8">
    <source>
        <dbReference type="PROSITE" id="PS52029"/>
    </source>
</evidence>
<protein>
    <submittedName>
        <fullName evidence="9">Murein L,D-transpeptidase YcbB/YkuD</fullName>
    </submittedName>
</protein>
<dbReference type="InterPro" id="IPR036365">
    <property type="entry name" value="PGBD-like_sf"/>
</dbReference>
<dbReference type="EMBL" id="JAVDTX010000001">
    <property type="protein sequence ID" value="MDR6844059.1"/>
    <property type="molecule type" value="Genomic_DNA"/>
</dbReference>
<evidence type="ECO:0000313" key="10">
    <source>
        <dbReference type="Proteomes" id="UP001261871"/>
    </source>
</evidence>
<feature type="active site" description="Nucleophile" evidence="7">
    <location>
        <position position="419"/>
    </location>
</feature>
<organism evidence="9 10">
    <name type="scientific">Flavobacterium granuli</name>
    <dbReference type="NCBI Taxonomy" id="280093"/>
    <lineage>
        <taxon>Bacteria</taxon>
        <taxon>Pseudomonadati</taxon>
        <taxon>Bacteroidota</taxon>
        <taxon>Flavobacteriia</taxon>
        <taxon>Flavobacteriales</taxon>
        <taxon>Flavobacteriaceae</taxon>
        <taxon>Flavobacterium</taxon>
    </lineage>
</organism>
<keyword evidence="10" id="KW-1185">Reference proteome</keyword>
<evidence type="ECO:0000313" key="9">
    <source>
        <dbReference type="EMBL" id="MDR6844059.1"/>
    </source>
</evidence>
<comment type="caution">
    <text evidence="9">The sequence shown here is derived from an EMBL/GenBank/DDBJ whole genome shotgun (WGS) entry which is preliminary data.</text>
</comment>
<gene>
    <name evidence="9" type="ORF">J2W95_000739</name>
</gene>
<dbReference type="InterPro" id="IPR005490">
    <property type="entry name" value="LD_TPept_cat_dom"/>
</dbReference>
<dbReference type="PANTHER" id="PTHR41533">
    <property type="entry name" value="L,D-TRANSPEPTIDASE HI_1667-RELATED"/>
    <property type="match status" value="1"/>
</dbReference>
<proteinExistence type="inferred from homology"/>
<dbReference type="Gene3D" id="1.10.101.10">
    <property type="entry name" value="PGBD-like superfamily/PGBD"/>
    <property type="match status" value="1"/>
</dbReference>
<evidence type="ECO:0000256" key="1">
    <source>
        <dbReference type="ARBA" id="ARBA00004752"/>
    </source>
</evidence>
<dbReference type="PANTHER" id="PTHR41533:SF2">
    <property type="entry name" value="BLR7131 PROTEIN"/>
    <property type="match status" value="1"/>
</dbReference>
<feature type="active site" description="Proton donor/acceptor" evidence="7">
    <location>
        <position position="400"/>
    </location>
</feature>
<dbReference type="PROSITE" id="PS52029">
    <property type="entry name" value="LD_TPASE"/>
    <property type="match status" value="1"/>
</dbReference>
<sequence length="497" mass="58495">MSDPTDKEGDVVEIDTLLITPFKSKSLMDFYRSRENETVWQSEKNRQIILETIKRCEIEGLNPSDYNISKLVNLEKSFNDLDEDEQVNYDLLLTYNFEKYLTHLHSGKLNPRKLYGNWDLPIDELDTKSILNDALEKDSLICITEKCQPKALTYIKLIKALELINELPEDKTRPIDTTTVIRHSHVNREIINIKKKLLYWKDLDSKDSIVSYYDDETFEAVKKFQVRHGLTPDGVIGKSTIKALNFTKEERKRQIIVNLERWRWFAKSFARNYVLINIPNYSLNVVEDQSVTMTKRIVVGKNKRRTPVLTSVLQTVVFNPTWTVPPTILKEDMIPGLIKDRNFLKNKGIGIYDSDSNEVDPKKWDENRPRGYRYVQKPGYNNALGVVKINFPNRYSVYMHDTDHRDLFERNFRSLSSGCVRIEEPLELVELLLDNPKKFSREKMDSIIATQKTLFIGITKRYAVYQWYWTAWSENNELIFRDDIYNLDVDLYTQLRN</sequence>
<dbReference type="Gene3D" id="2.40.440.10">
    <property type="entry name" value="L,D-transpeptidase catalytic domain-like"/>
    <property type="match status" value="1"/>
</dbReference>
<dbReference type="InterPro" id="IPR052905">
    <property type="entry name" value="LD-transpeptidase_YkuD-like"/>
</dbReference>
<evidence type="ECO:0000256" key="2">
    <source>
        <dbReference type="ARBA" id="ARBA00005992"/>
    </source>
</evidence>
<name>A0ABU1RZ75_9FLAO</name>
<dbReference type="Pfam" id="PF01471">
    <property type="entry name" value="PG_binding_1"/>
    <property type="match status" value="1"/>
</dbReference>
<evidence type="ECO:0000256" key="7">
    <source>
        <dbReference type="PROSITE-ProRule" id="PRU01373"/>
    </source>
</evidence>
<keyword evidence="4 7" id="KW-0133">Cell shape</keyword>
<accession>A0ABU1RZ75</accession>
<dbReference type="InterPro" id="IPR038063">
    <property type="entry name" value="Transpep_catalytic_dom"/>
</dbReference>
<evidence type="ECO:0000256" key="6">
    <source>
        <dbReference type="ARBA" id="ARBA00023316"/>
    </source>
</evidence>
<evidence type="ECO:0000256" key="4">
    <source>
        <dbReference type="ARBA" id="ARBA00022960"/>
    </source>
</evidence>
<reference evidence="9 10" key="1">
    <citation type="submission" date="2023-07" db="EMBL/GenBank/DDBJ databases">
        <title>Sorghum-associated microbial communities from plants grown in Nebraska, USA.</title>
        <authorList>
            <person name="Schachtman D."/>
        </authorList>
    </citation>
    <scope>NUCLEOTIDE SEQUENCE [LARGE SCALE GENOMIC DNA]</scope>
    <source>
        <strain evidence="9 10">BE124</strain>
    </source>
</reference>
<comment type="pathway">
    <text evidence="1 7">Cell wall biogenesis; peptidoglycan biosynthesis.</text>
</comment>
<dbReference type="SUPFAM" id="SSF141523">
    <property type="entry name" value="L,D-transpeptidase catalytic domain-like"/>
    <property type="match status" value="1"/>
</dbReference>
<evidence type="ECO:0000256" key="3">
    <source>
        <dbReference type="ARBA" id="ARBA00022679"/>
    </source>
</evidence>
<dbReference type="Pfam" id="PF20142">
    <property type="entry name" value="Scaffold"/>
    <property type="match status" value="1"/>
</dbReference>
<dbReference type="InterPro" id="IPR002477">
    <property type="entry name" value="Peptidoglycan-bd-like"/>
</dbReference>
<dbReference type="CDD" id="cd16913">
    <property type="entry name" value="YkuD_like"/>
    <property type="match status" value="1"/>
</dbReference>
<dbReference type="SUPFAM" id="SSF47090">
    <property type="entry name" value="PGBD-like"/>
    <property type="match status" value="1"/>
</dbReference>
<comment type="similarity">
    <text evidence="2">Belongs to the YkuD family.</text>
</comment>
<dbReference type="Proteomes" id="UP001261871">
    <property type="component" value="Unassembled WGS sequence"/>
</dbReference>
<feature type="domain" description="L,D-TPase catalytic" evidence="8">
    <location>
        <begin position="272"/>
        <end position="450"/>
    </location>
</feature>
<dbReference type="InterPro" id="IPR036366">
    <property type="entry name" value="PGBDSf"/>
</dbReference>
<dbReference type="RefSeq" id="WP_310004061.1">
    <property type="nucleotide sequence ID" value="NZ_JAVDTX010000001.1"/>
</dbReference>
<dbReference type="Pfam" id="PF03734">
    <property type="entry name" value="YkuD"/>
    <property type="match status" value="1"/>
</dbReference>
<evidence type="ECO:0000256" key="5">
    <source>
        <dbReference type="ARBA" id="ARBA00022984"/>
    </source>
</evidence>
<keyword evidence="6 7" id="KW-0961">Cell wall biogenesis/degradation</keyword>
<keyword evidence="5 7" id="KW-0573">Peptidoglycan synthesis</keyword>
<dbReference type="InterPro" id="IPR045380">
    <property type="entry name" value="LD_TPept_scaffold_dom"/>
</dbReference>
<keyword evidence="3" id="KW-0808">Transferase</keyword>